<evidence type="ECO:0000259" key="8">
    <source>
        <dbReference type="PROSITE" id="PS50071"/>
    </source>
</evidence>
<dbReference type="GO" id="GO:0000981">
    <property type="term" value="F:DNA-binding transcription factor activity, RNA polymerase II-specific"/>
    <property type="evidence" value="ECO:0007669"/>
    <property type="project" value="InterPro"/>
</dbReference>
<feature type="compositionally biased region" description="Pro residues" evidence="7">
    <location>
        <begin position="1"/>
        <end position="12"/>
    </location>
</feature>
<dbReference type="PANTHER" id="PTHR24323">
    <property type="entry name" value="CEH-10 HOMEODOMAIN-CONTAINING HOMOLOG"/>
    <property type="match status" value="1"/>
</dbReference>
<evidence type="ECO:0000256" key="1">
    <source>
        <dbReference type="ARBA" id="ARBA00004123"/>
    </source>
</evidence>
<keyword evidence="3 5" id="KW-0371">Homeobox</keyword>
<evidence type="ECO:0000256" key="6">
    <source>
        <dbReference type="RuleBase" id="RU000682"/>
    </source>
</evidence>
<feature type="region of interest" description="Disordered" evidence="7">
    <location>
        <begin position="209"/>
        <end position="233"/>
    </location>
</feature>
<comment type="subcellular location">
    <subcellularLocation>
        <location evidence="1 5 6">Nucleus</location>
    </subcellularLocation>
</comment>
<reference evidence="9 10" key="1">
    <citation type="journal article" date="2015" name="BMC Genomics">
        <title>Insights from the genome of Ophiocordyceps polyrhachis-furcata to pathogenicity and host specificity in insect fungi.</title>
        <authorList>
            <person name="Wichadakul D."/>
            <person name="Kobmoo N."/>
            <person name="Ingsriswang S."/>
            <person name="Tangphatsornruang S."/>
            <person name="Chantasingh D."/>
            <person name="Luangsa-ard J.J."/>
            <person name="Eurwilaichitr L."/>
        </authorList>
    </citation>
    <scope>NUCLEOTIDE SEQUENCE [LARGE SCALE GENOMIC DNA]</scope>
    <source>
        <strain evidence="9 10">BCC 54312</strain>
    </source>
</reference>
<gene>
    <name evidence="9" type="ORF">L249_3393</name>
</gene>
<dbReference type="CDD" id="cd00086">
    <property type="entry name" value="homeodomain"/>
    <property type="match status" value="1"/>
</dbReference>
<dbReference type="InterPro" id="IPR009057">
    <property type="entry name" value="Homeodomain-like_sf"/>
</dbReference>
<feature type="compositionally biased region" description="Polar residues" evidence="7">
    <location>
        <begin position="406"/>
        <end position="422"/>
    </location>
</feature>
<feature type="compositionally biased region" description="Acidic residues" evidence="7">
    <location>
        <begin position="425"/>
        <end position="438"/>
    </location>
</feature>
<evidence type="ECO:0000313" key="9">
    <source>
        <dbReference type="EMBL" id="RCI15493.1"/>
    </source>
</evidence>
<evidence type="ECO:0000313" key="10">
    <source>
        <dbReference type="Proteomes" id="UP000253664"/>
    </source>
</evidence>
<organism evidence="9 10">
    <name type="scientific">Ophiocordyceps polyrhachis-furcata BCC 54312</name>
    <dbReference type="NCBI Taxonomy" id="1330021"/>
    <lineage>
        <taxon>Eukaryota</taxon>
        <taxon>Fungi</taxon>
        <taxon>Dikarya</taxon>
        <taxon>Ascomycota</taxon>
        <taxon>Pezizomycotina</taxon>
        <taxon>Sordariomycetes</taxon>
        <taxon>Hypocreomycetidae</taxon>
        <taxon>Hypocreales</taxon>
        <taxon>Ophiocordycipitaceae</taxon>
        <taxon>Ophiocordyceps</taxon>
    </lineage>
</organism>
<dbReference type="STRING" id="1330021.A0A367LM30"/>
<dbReference type="PROSITE" id="PS50071">
    <property type="entry name" value="HOMEOBOX_2"/>
    <property type="match status" value="1"/>
</dbReference>
<dbReference type="InterPro" id="IPR051775">
    <property type="entry name" value="Homeobox_domain"/>
</dbReference>
<dbReference type="OrthoDB" id="6159439at2759"/>
<protein>
    <recommendedName>
        <fullName evidence="8">Homeobox domain-containing protein</fullName>
    </recommendedName>
</protein>
<feature type="compositionally biased region" description="Low complexity" evidence="7">
    <location>
        <begin position="209"/>
        <end position="221"/>
    </location>
</feature>
<dbReference type="GO" id="GO:0005634">
    <property type="term" value="C:nucleus"/>
    <property type="evidence" value="ECO:0007669"/>
    <property type="project" value="UniProtKB-SubCell"/>
</dbReference>
<dbReference type="Gene3D" id="1.10.10.60">
    <property type="entry name" value="Homeodomain-like"/>
    <property type="match status" value="1"/>
</dbReference>
<keyword evidence="2 5" id="KW-0238">DNA-binding</keyword>
<feature type="region of interest" description="Disordered" evidence="7">
    <location>
        <begin position="310"/>
        <end position="439"/>
    </location>
</feature>
<evidence type="ECO:0000256" key="3">
    <source>
        <dbReference type="ARBA" id="ARBA00023155"/>
    </source>
</evidence>
<feature type="domain" description="Homeobox" evidence="8">
    <location>
        <begin position="24"/>
        <end position="84"/>
    </location>
</feature>
<dbReference type="InterPro" id="IPR017970">
    <property type="entry name" value="Homeobox_CS"/>
</dbReference>
<evidence type="ECO:0000256" key="4">
    <source>
        <dbReference type="ARBA" id="ARBA00023242"/>
    </source>
</evidence>
<dbReference type="PROSITE" id="PS00027">
    <property type="entry name" value="HOMEOBOX_1"/>
    <property type="match status" value="1"/>
</dbReference>
<dbReference type="AlphaFoldDB" id="A0A367LM30"/>
<evidence type="ECO:0000256" key="7">
    <source>
        <dbReference type="SAM" id="MobiDB-lite"/>
    </source>
</evidence>
<feature type="compositionally biased region" description="Basic residues" evidence="7">
    <location>
        <begin position="24"/>
        <end position="33"/>
    </location>
</feature>
<keyword evidence="10" id="KW-1185">Reference proteome</keyword>
<feature type="region of interest" description="Disordered" evidence="7">
    <location>
        <begin position="1"/>
        <end position="55"/>
    </location>
</feature>
<dbReference type="GO" id="GO:0000976">
    <property type="term" value="F:transcription cis-regulatory region binding"/>
    <property type="evidence" value="ECO:0007669"/>
    <property type="project" value="TreeGrafter"/>
</dbReference>
<keyword evidence="4 5" id="KW-0539">Nucleus</keyword>
<dbReference type="SMART" id="SM00389">
    <property type="entry name" value="HOX"/>
    <property type="match status" value="1"/>
</dbReference>
<comment type="caution">
    <text evidence="9">The sequence shown here is derived from an EMBL/GenBank/DDBJ whole genome shotgun (WGS) entry which is preliminary data.</text>
</comment>
<feature type="DNA-binding region" description="Homeobox" evidence="5">
    <location>
        <begin position="26"/>
        <end position="85"/>
    </location>
</feature>
<dbReference type="InterPro" id="IPR001356">
    <property type="entry name" value="HD"/>
</dbReference>
<feature type="compositionally biased region" description="Basic and acidic residues" evidence="7">
    <location>
        <begin position="34"/>
        <end position="55"/>
    </location>
</feature>
<evidence type="ECO:0000256" key="2">
    <source>
        <dbReference type="ARBA" id="ARBA00023125"/>
    </source>
</evidence>
<sequence>MSSTPPSLPWPPVAGCAPDPNNAKHPKGRRKRTATKDKAILEEAYKNDPKPDKEARSAIVERVTLNEKEVQIWFQNRRQNDRRKSQPLSVEEITALRFKTLASPFADFTSPPDDASRFPAQSSPSCNSRFESWIPHRPADDTPGSSFPAPVGYVANRRNLTASSHSAFHHDSSMLQSISDLLSKPIGSPSGIRISLSLGGKAELEWSPARVAPARPSSALPEPSQPHRASLQRSHSAIPLVTLPSINSLDVFRPAPMARGRSRDVQAWESCADSEKRDQLTTQAEHESRGSAIADISLLKSSGAVLQAGSVKRNASVTRPRELKRHKLSRSSSQVEPESSKMKVAMLLSPNDSDKENWSPVQGDQVPRPQAGRRPLPCNAPSKAHNSRRTGGVLEEQKRPRLFHNRANTAPSDFTSTTSKTSCDIYEDPSSDDDDDDDAMKRFLSANVSPSKKGDMDCIAGLLSLSKGNWR</sequence>
<proteinExistence type="predicted"/>
<accession>A0A367LM30</accession>
<dbReference type="PANTHER" id="PTHR24323:SF7">
    <property type="entry name" value="HOMEOBOX DOMAIN-CONTAINING PROTEIN"/>
    <property type="match status" value="1"/>
</dbReference>
<evidence type="ECO:0000256" key="5">
    <source>
        <dbReference type="PROSITE-ProRule" id="PRU00108"/>
    </source>
</evidence>
<name>A0A367LM30_9HYPO</name>
<dbReference type="SUPFAM" id="SSF46689">
    <property type="entry name" value="Homeodomain-like"/>
    <property type="match status" value="1"/>
</dbReference>
<dbReference type="Pfam" id="PF00046">
    <property type="entry name" value="Homeodomain"/>
    <property type="match status" value="1"/>
</dbReference>
<dbReference type="Proteomes" id="UP000253664">
    <property type="component" value="Unassembled WGS sequence"/>
</dbReference>
<dbReference type="EMBL" id="LKCN02000002">
    <property type="protein sequence ID" value="RCI15493.1"/>
    <property type="molecule type" value="Genomic_DNA"/>
</dbReference>